<feature type="domain" description="F-box" evidence="1">
    <location>
        <begin position="77"/>
        <end position="134"/>
    </location>
</feature>
<organism evidence="2 3">
    <name type="scientific">Mycena sanguinolenta</name>
    <dbReference type="NCBI Taxonomy" id="230812"/>
    <lineage>
        <taxon>Eukaryota</taxon>
        <taxon>Fungi</taxon>
        <taxon>Dikarya</taxon>
        <taxon>Basidiomycota</taxon>
        <taxon>Agaricomycotina</taxon>
        <taxon>Agaricomycetes</taxon>
        <taxon>Agaricomycetidae</taxon>
        <taxon>Agaricales</taxon>
        <taxon>Marasmiineae</taxon>
        <taxon>Mycenaceae</taxon>
        <taxon>Mycena</taxon>
    </lineage>
</organism>
<sequence length="527" mass="59188">MATAPFSIHAILAQQTERTSGSSTAQIKDLIAESDSRVTSIQTEIAALKSQIAALAELSARESAAGEVLRFLIAPIRKLPVELLAQIFVLTIRDSDPSQRWYKQHTVHIRDAYRLSHVCRLWRNIACNLPRLWTGPIEASFSLEFDSAEKEEIYADGLRVWFARSEPLPVPIIITGLREGNWFSKIRPRLTEELRRISPRWRSLEFHEKTPGSLLQQLTSRGLDALEELQLRNVARDVADFDPTTVLSFIKAPRLQRLTIDSACRIPMPWAQLTDITLTHQTSSGVLLDIFSQCTNVVKASVVTAGWSDTSPKMLPLDKLSFLSVFWVESFVVQEMKFLDFISAPVLDELHLSFQVDSRIEWTEGFTAFQLRSPNITRFKVDGRGAYIPPSGLLSALRHTPSLTHLSVEDSPGSIDDAVLNALCYTNGVEPMVPRLHSLGLAAINCSQDLLAHMITSRWWTESTELASCSTPSIVARWRRIQLAEGRDDSGVKLGPNFRDAMEDLRGTGLAVDLMDWRSWRSKGEAW</sequence>
<comment type="caution">
    <text evidence="2">The sequence shown here is derived from an EMBL/GenBank/DDBJ whole genome shotgun (WGS) entry which is preliminary data.</text>
</comment>
<dbReference type="AlphaFoldDB" id="A0A8H6YEX4"/>
<dbReference type="Pfam" id="PF12937">
    <property type="entry name" value="F-box-like"/>
    <property type="match status" value="1"/>
</dbReference>
<dbReference type="InterPro" id="IPR001810">
    <property type="entry name" value="F-box_dom"/>
</dbReference>
<dbReference type="SUPFAM" id="SSF52047">
    <property type="entry name" value="RNI-like"/>
    <property type="match status" value="1"/>
</dbReference>
<dbReference type="OrthoDB" id="2996849at2759"/>
<keyword evidence="3" id="KW-1185">Reference proteome</keyword>
<dbReference type="InterPro" id="IPR032675">
    <property type="entry name" value="LRR_dom_sf"/>
</dbReference>
<dbReference type="Gene3D" id="1.20.1280.50">
    <property type="match status" value="1"/>
</dbReference>
<dbReference type="Proteomes" id="UP000623467">
    <property type="component" value="Unassembled WGS sequence"/>
</dbReference>
<name>A0A8H6YEX4_9AGAR</name>
<evidence type="ECO:0000313" key="2">
    <source>
        <dbReference type="EMBL" id="KAF7357436.1"/>
    </source>
</evidence>
<accession>A0A8H6YEX4</accession>
<reference evidence="2" key="1">
    <citation type="submission" date="2020-05" db="EMBL/GenBank/DDBJ databases">
        <title>Mycena genomes resolve the evolution of fungal bioluminescence.</title>
        <authorList>
            <person name="Tsai I.J."/>
        </authorList>
    </citation>
    <scope>NUCLEOTIDE SEQUENCE</scope>
    <source>
        <strain evidence="2">160909Yilan</strain>
    </source>
</reference>
<dbReference type="Gene3D" id="3.80.10.10">
    <property type="entry name" value="Ribonuclease Inhibitor"/>
    <property type="match status" value="1"/>
</dbReference>
<gene>
    <name evidence="2" type="ORF">MSAN_01339600</name>
</gene>
<protein>
    <submittedName>
        <fullName evidence="2">F-box domain-containing protein</fullName>
    </submittedName>
</protein>
<dbReference type="SUPFAM" id="SSF81383">
    <property type="entry name" value="F-box domain"/>
    <property type="match status" value="1"/>
</dbReference>
<dbReference type="InterPro" id="IPR036047">
    <property type="entry name" value="F-box-like_dom_sf"/>
</dbReference>
<evidence type="ECO:0000313" key="3">
    <source>
        <dbReference type="Proteomes" id="UP000623467"/>
    </source>
</evidence>
<dbReference type="EMBL" id="JACAZH010000010">
    <property type="protein sequence ID" value="KAF7357436.1"/>
    <property type="molecule type" value="Genomic_DNA"/>
</dbReference>
<proteinExistence type="predicted"/>
<evidence type="ECO:0000259" key="1">
    <source>
        <dbReference type="Pfam" id="PF12937"/>
    </source>
</evidence>